<dbReference type="InterPro" id="IPR035069">
    <property type="entry name" value="TTHA1013/TTHA0281-like"/>
</dbReference>
<dbReference type="SUPFAM" id="SSF143100">
    <property type="entry name" value="TTHA1013/TTHA0281-like"/>
    <property type="match status" value="1"/>
</dbReference>
<evidence type="ECO:0000313" key="2">
    <source>
        <dbReference type="EMBL" id="BEQ16402.1"/>
    </source>
</evidence>
<dbReference type="EMBL" id="AP028679">
    <property type="protein sequence ID" value="BEQ16402.1"/>
    <property type="molecule type" value="Genomic_DNA"/>
</dbReference>
<dbReference type="KEGG" id="dmp:FAK_34680"/>
<dbReference type="AlphaFoldDB" id="A0AAU9EIV7"/>
<dbReference type="Gene3D" id="3.30.160.250">
    <property type="match status" value="1"/>
</dbReference>
<dbReference type="Proteomes" id="UP001366166">
    <property type="component" value="Chromosome"/>
</dbReference>
<dbReference type="RefSeq" id="WP_338602171.1">
    <property type="nucleotide sequence ID" value="NZ_AP028679.1"/>
</dbReference>
<feature type="domain" description="HicB-like antitoxin of toxin-antitoxin system" evidence="1">
    <location>
        <begin position="5"/>
        <end position="59"/>
    </location>
</feature>
<dbReference type="InterPro" id="IPR031807">
    <property type="entry name" value="HicB-like"/>
</dbReference>
<evidence type="ECO:0000259" key="1">
    <source>
        <dbReference type="Pfam" id="PF15919"/>
    </source>
</evidence>
<protein>
    <recommendedName>
        <fullName evidence="1">HicB-like antitoxin of toxin-antitoxin system domain-containing protein</fullName>
    </recommendedName>
</protein>
<reference evidence="3" key="1">
    <citation type="journal article" date="2023" name="Arch. Microbiol.">
        <title>Desulfoferula mesophilus gen. nov. sp. nov., a mesophilic sulfate-reducing bacterium isolated from a brackish lake sediment.</title>
        <authorList>
            <person name="Watanabe T."/>
            <person name="Yabe T."/>
            <person name="Tsuji J.M."/>
            <person name="Fukui M."/>
        </authorList>
    </citation>
    <scope>NUCLEOTIDE SEQUENCE [LARGE SCALE GENOMIC DNA]</scope>
    <source>
        <strain evidence="3">12FAK</strain>
    </source>
</reference>
<dbReference type="Pfam" id="PF15919">
    <property type="entry name" value="HicB_lk_antitox"/>
    <property type="match status" value="1"/>
</dbReference>
<evidence type="ECO:0000313" key="3">
    <source>
        <dbReference type="Proteomes" id="UP001366166"/>
    </source>
</evidence>
<organism evidence="2 3">
    <name type="scientific">Desulfoferula mesophila</name>
    <dbReference type="NCBI Taxonomy" id="3058419"/>
    <lineage>
        <taxon>Bacteria</taxon>
        <taxon>Pseudomonadati</taxon>
        <taxon>Thermodesulfobacteriota</taxon>
        <taxon>Desulfarculia</taxon>
        <taxon>Desulfarculales</taxon>
        <taxon>Desulfarculaceae</taxon>
        <taxon>Desulfoferula</taxon>
    </lineage>
</organism>
<keyword evidence="3" id="KW-1185">Reference proteome</keyword>
<sequence>MHDLPLVLEQDEDGMWVACCPGLPGCISQGASEAAARANLAEAMAAFGECLAKHGESLADCLGGEGAQ</sequence>
<gene>
    <name evidence="2" type="ORF">FAK_34680</name>
</gene>
<accession>A0AAU9EIV7</accession>
<proteinExistence type="predicted"/>
<name>A0AAU9EIV7_9BACT</name>